<gene>
    <name evidence="2" type="ORF">GA0116959_104109</name>
</gene>
<dbReference type="PANTHER" id="PTHR45036:SF1">
    <property type="entry name" value="METHYLTRANSFERASE LIKE 7A"/>
    <property type="match status" value="1"/>
</dbReference>
<dbReference type="Pfam" id="PF08241">
    <property type="entry name" value="Methyltransf_11"/>
    <property type="match status" value="1"/>
</dbReference>
<dbReference type="SUPFAM" id="SSF53335">
    <property type="entry name" value="S-adenosyl-L-methionine-dependent methyltransferases"/>
    <property type="match status" value="1"/>
</dbReference>
<evidence type="ECO:0000259" key="1">
    <source>
        <dbReference type="Pfam" id="PF08241"/>
    </source>
</evidence>
<dbReference type="EMBL" id="FMBK01000004">
    <property type="protein sequence ID" value="SCC71478.1"/>
    <property type="molecule type" value="Genomic_DNA"/>
</dbReference>
<dbReference type="RefSeq" id="WP_092718665.1">
    <property type="nucleotide sequence ID" value="NZ_FMBK01000004.1"/>
</dbReference>
<dbReference type="InterPro" id="IPR029063">
    <property type="entry name" value="SAM-dependent_MTases_sf"/>
</dbReference>
<proteinExistence type="predicted"/>
<dbReference type="InterPro" id="IPR052356">
    <property type="entry name" value="Thiol_S-MT"/>
</dbReference>
<name>A0A1C4GTD0_9GAMM</name>
<reference evidence="2 3" key="1">
    <citation type="submission" date="2016-08" db="EMBL/GenBank/DDBJ databases">
        <authorList>
            <person name="Seilhamer J.J."/>
        </authorList>
    </citation>
    <scope>NUCLEOTIDE SEQUENCE [LARGE SCALE GENOMIC DNA]</scope>
    <source>
        <strain evidence="2 3">ANC 4874</strain>
    </source>
</reference>
<dbReference type="GO" id="GO:0008757">
    <property type="term" value="F:S-adenosylmethionine-dependent methyltransferase activity"/>
    <property type="evidence" value="ECO:0007669"/>
    <property type="project" value="InterPro"/>
</dbReference>
<dbReference type="PANTHER" id="PTHR45036">
    <property type="entry name" value="METHYLTRANSFERASE LIKE 7B"/>
    <property type="match status" value="1"/>
</dbReference>
<feature type="domain" description="Methyltransferase type 11" evidence="1">
    <location>
        <begin position="40"/>
        <end position="133"/>
    </location>
</feature>
<keyword evidence="2" id="KW-0808">Transferase</keyword>
<evidence type="ECO:0000313" key="2">
    <source>
        <dbReference type="EMBL" id="SCC71478.1"/>
    </source>
</evidence>
<dbReference type="GO" id="GO:0032259">
    <property type="term" value="P:methylation"/>
    <property type="evidence" value="ECO:0007669"/>
    <property type="project" value="UniProtKB-KW"/>
</dbReference>
<dbReference type="OrthoDB" id="323463at2"/>
<dbReference type="Proteomes" id="UP000243661">
    <property type="component" value="Unassembled WGS sequence"/>
</dbReference>
<dbReference type="CDD" id="cd02440">
    <property type="entry name" value="AdoMet_MTases"/>
    <property type="match status" value="1"/>
</dbReference>
<dbReference type="Gene3D" id="3.40.50.150">
    <property type="entry name" value="Vaccinia Virus protein VP39"/>
    <property type="match status" value="1"/>
</dbReference>
<keyword evidence="2" id="KW-0489">Methyltransferase</keyword>
<accession>A0A1C4GTD0</accession>
<protein>
    <submittedName>
        <fullName evidence="2">Ubiquinone/menaquinone biosynthesis C-methylase UbiE</fullName>
    </submittedName>
</protein>
<keyword evidence="2" id="KW-0830">Ubiquinone</keyword>
<dbReference type="AlphaFoldDB" id="A0A1C4GTD0"/>
<dbReference type="InterPro" id="IPR013216">
    <property type="entry name" value="Methyltransf_11"/>
</dbReference>
<organism evidence="2 3">
    <name type="scientific">Acinetobacter albensis</name>
    <dbReference type="NCBI Taxonomy" id="1673609"/>
    <lineage>
        <taxon>Bacteria</taxon>
        <taxon>Pseudomonadati</taxon>
        <taxon>Pseudomonadota</taxon>
        <taxon>Gammaproteobacteria</taxon>
        <taxon>Moraxellales</taxon>
        <taxon>Moraxellaceae</taxon>
        <taxon>Acinetobacter</taxon>
    </lineage>
</organism>
<evidence type="ECO:0000313" key="3">
    <source>
        <dbReference type="Proteomes" id="UP000243661"/>
    </source>
</evidence>
<sequence>MIYQFYQQHIFPHVLNQVMQIPSLMDQRRELLLPVSGQVLEIGFGTGINLPFYQNIETLYALEPSAEIYQLAAQRVHESALQLQHVQARAEKLPFADASFDHIVSTWTLCSVDHLALALNELHRVLKPNGILHVLEHVEYQDNLALHYLQNIMTPIHKRFADGCHLNRDIEQALLQANFSFKEQHYFDATGIPKLAQRMFFARAQKRPTQSAIKSATVTQ</sequence>